<sequence length="251" mass="28347">MSLFERFTIEAVLNMLAASVAKLPPPLDRERIFSVLSAEAVVQNEHHKLQKAVDTIKDHKFMIYGRQFKLRETVIPDAILATASATPPVPQGICKLPAELQDMIWASLEVPDRAILAMTSKSHAEAYNSLKKALITRRGDTVPTMHRLPRPTKITKVHRLKVLVRLRSWMPINYRLCYSCVTFLDLVQSSRSNGDWGGDQQLVSSGLATEAAMMRGPHCPLCVKRRRIRLAKDRRSYKAYTSAINKISLRS</sequence>
<dbReference type="RefSeq" id="XP_016229394.1">
    <property type="nucleotide sequence ID" value="XM_016365745.1"/>
</dbReference>
<dbReference type="OMA" id="CKETAIM"/>
<evidence type="ECO:0000313" key="2">
    <source>
        <dbReference type="Proteomes" id="UP000054302"/>
    </source>
</evidence>
<dbReference type="EMBL" id="KN847520">
    <property type="protein sequence ID" value="KIV97820.1"/>
    <property type="molecule type" value="Genomic_DNA"/>
</dbReference>
<keyword evidence="2" id="KW-1185">Reference proteome</keyword>
<dbReference type="Proteomes" id="UP000054302">
    <property type="component" value="Unassembled WGS sequence"/>
</dbReference>
<dbReference type="HOGENOM" id="CLU_102618_0_0_1"/>
<proteinExistence type="predicted"/>
<dbReference type="AlphaFoldDB" id="A0A0D1X7I4"/>
<dbReference type="GeneID" id="27319371"/>
<organism evidence="1 2">
    <name type="scientific">Exophiala mesophila</name>
    <name type="common">Black yeast-like fungus</name>
    <dbReference type="NCBI Taxonomy" id="212818"/>
    <lineage>
        <taxon>Eukaryota</taxon>
        <taxon>Fungi</taxon>
        <taxon>Dikarya</taxon>
        <taxon>Ascomycota</taxon>
        <taxon>Pezizomycotina</taxon>
        <taxon>Eurotiomycetes</taxon>
        <taxon>Chaetothyriomycetidae</taxon>
        <taxon>Chaetothyriales</taxon>
        <taxon>Herpotrichiellaceae</taxon>
        <taxon>Exophiala</taxon>
    </lineage>
</organism>
<accession>A0A0D1X7I4</accession>
<gene>
    <name evidence="1" type="ORF">PV10_01526</name>
</gene>
<dbReference type="OrthoDB" id="4112164at2759"/>
<evidence type="ECO:0000313" key="1">
    <source>
        <dbReference type="EMBL" id="KIV97820.1"/>
    </source>
</evidence>
<protein>
    <submittedName>
        <fullName evidence="1">Uncharacterized protein</fullName>
    </submittedName>
</protein>
<reference evidence="1 2" key="1">
    <citation type="submission" date="2015-01" db="EMBL/GenBank/DDBJ databases">
        <title>The Genome Sequence of Exophiala mesophila CBS40295.</title>
        <authorList>
            <consortium name="The Broad Institute Genomics Platform"/>
            <person name="Cuomo C."/>
            <person name="de Hoog S."/>
            <person name="Gorbushina A."/>
            <person name="Stielow B."/>
            <person name="Teixiera M."/>
            <person name="Abouelleil A."/>
            <person name="Chapman S.B."/>
            <person name="Priest M."/>
            <person name="Young S.K."/>
            <person name="Wortman J."/>
            <person name="Nusbaum C."/>
            <person name="Birren B."/>
        </authorList>
    </citation>
    <scope>NUCLEOTIDE SEQUENCE [LARGE SCALE GENOMIC DNA]</scope>
    <source>
        <strain evidence="1 2">CBS 40295</strain>
    </source>
</reference>
<dbReference type="VEuPathDB" id="FungiDB:PV10_01526"/>
<name>A0A0D1X7I4_EXOME</name>